<gene>
    <name evidence="2" type="ORF">RSOLAG1IB_09439</name>
</gene>
<feature type="compositionally biased region" description="Basic and acidic residues" evidence="1">
    <location>
        <begin position="62"/>
        <end position="74"/>
    </location>
</feature>
<dbReference type="AlphaFoldDB" id="A0A0B7FQF3"/>
<protein>
    <submittedName>
        <fullName evidence="2">Uncharacterized protein</fullName>
    </submittedName>
</protein>
<keyword evidence="3" id="KW-1185">Reference proteome</keyword>
<evidence type="ECO:0000256" key="1">
    <source>
        <dbReference type="SAM" id="MobiDB-lite"/>
    </source>
</evidence>
<dbReference type="Proteomes" id="UP000059188">
    <property type="component" value="Unassembled WGS sequence"/>
</dbReference>
<evidence type="ECO:0000313" key="2">
    <source>
        <dbReference type="EMBL" id="CEL60201.1"/>
    </source>
</evidence>
<sequence>MLSVIQTPQGPPRPRRAPPRDCDFFFFGYNLLLGHERVVEHRGPLGNRKKTKTGEQGEGQEEEHAKEYRKGDPRDCDQDFCQLGHCYDPQKSR</sequence>
<organism evidence="2 3">
    <name type="scientific">Thanatephorus cucumeris (strain AG1-IB / isolate 7/3/14)</name>
    <name type="common">Lettuce bottom rot fungus</name>
    <name type="synonym">Rhizoctonia solani</name>
    <dbReference type="NCBI Taxonomy" id="1108050"/>
    <lineage>
        <taxon>Eukaryota</taxon>
        <taxon>Fungi</taxon>
        <taxon>Dikarya</taxon>
        <taxon>Basidiomycota</taxon>
        <taxon>Agaricomycotina</taxon>
        <taxon>Agaricomycetes</taxon>
        <taxon>Cantharellales</taxon>
        <taxon>Ceratobasidiaceae</taxon>
        <taxon>Rhizoctonia</taxon>
        <taxon>Rhizoctonia solani AG-1</taxon>
    </lineage>
</organism>
<dbReference type="EMBL" id="LN679143">
    <property type="protein sequence ID" value="CEL60201.1"/>
    <property type="molecule type" value="Genomic_DNA"/>
</dbReference>
<accession>A0A0B7FQF3</accession>
<feature type="region of interest" description="Disordered" evidence="1">
    <location>
        <begin position="39"/>
        <end position="74"/>
    </location>
</feature>
<evidence type="ECO:0000313" key="3">
    <source>
        <dbReference type="Proteomes" id="UP000059188"/>
    </source>
</evidence>
<name>A0A0B7FQF3_THACB</name>
<proteinExistence type="predicted"/>
<reference evidence="2 3" key="1">
    <citation type="submission" date="2014-11" db="EMBL/GenBank/DDBJ databases">
        <authorList>
            <person name="Wibberg Daniel"/>
        </authorList>
    </citation>
    <scope>NUCLEOTIDE SEQUENCE [LARGE SCALE GENOMIC DNA]</scope>
    <source>
        <strain evidence="2">Rhizoctonia solani AG1-IB 7/3/14</strain>
    </source>
</reference>